<comment type="caution">
    <text evidence="2">The sequence shown here is derived from an EMBL/GenBank/DDBJ whole genome shotgun (WGS) entry which is preliminary data.</text>
</comment>
<protein>
    <recommendedName>
        <fullName evidence="4">Transporter</fullName>
    </recommendedName>
</protein>
<evidence type="ECO:0008006" key="4">
    <source>
        <dbReference type="Google" id="ProtNLM"/>
    </source>
</evidence>
<dbReference type="RefSeq" id="XP_062796957.1">
    <property type="nucleotide sequence ID" value="XM_062941135.1"/>
</dbReference>
<reference evidence="2 3" key="1">
    <citation type="journal article" date="2023" name="bioRxiv">
        <title>High-quality genome assemblies of four members of thePodospora anserinaspecies complex.</title>
        <authorList>
            <person name="Ament-Velasquez S.L."/>
            <person name="Vogan A.A."/>
            <person name="Wallerman O."/>
            <person name="Hartmann F."/>
            <person name="Gautier V."/>
            <person name="Silar P."/>
            <person name="Giraud T."/>
            <person name="Johannesson H."/>
        </authorList>
    </citation>
    <scope>NUCLEOTIDE SEQUENCE [LARGE SCALE GENOMIC DNA]</scope>
    <source>
        <strain evidence="2 3">CBS 124.78</strain>
    </source>
</reference>
<evidence type="ECO:0000313" key="2">
    <source>
        <dbReference type="EMBL" id="KAK4669037.1"/>
    </source>
</evidence>
<feature type="transmembrane region" description="Helical" evidence="1">
    <location>
        <begin position="21"/>
        <end position="43"/>
    </location>
</feature>
<evidence type="ECO:0000313" key="3">
    <source>
        <dbReference type="Proteomes" id="UP001323617"/>
    </source>
</evidence>
<dbReference type="EMBL" id="JAFFHC010000007">
    <property type="protein sequence ID" value="KAK4669037.1"/>
    <property type="molecule type" value="Genomic_DNA"/>
</dbReference>
<keyword evidence="3" id="KW-1185">Reference proteome</keyword>
<keyword evidence="1" id="KW-0472">Membrane</keyword>
<evidence type="ECO:0000256" key="1">
    <source>
        <dbReference type="SAM" id="Phobius"/>
    </source>
</evidence>
<keyword evidence="1" id="KW-1133">Transmembrane helix</keyword>
<dbReference type="Proteomes" id="UP001323617">
    <property type="component" value="Unassembled WGS sequence"/>
</dbReference>
<gene>
    <name evidence="2" type="ORF">QC764_0108440</name>
</gene>
<sequence length="83" mass="9710">MEQSICWRRRFGRRFVEGDNHSLLSFLPMAIFGPLSLACWIYAMLYDAMFDVVLAVSMDPGLYHLQEYSGWKVNWCCSQLLPK</sequence>
<accession>A0ABR0HMF3</accession>
<dbReference type="GeneID" id="87961931"/>
<name>A0ABR0HMF3_9PEZI</name>
<organism evidence="2 3">
    <name type="scientific">Podospora pseudoanserina</name>
    <dbReference type="NCBI Taxonomy" id="2609844"/>
    <lineage>
        <taxon>Eukaryota</taxon>
        <taxon>Fungi</taxon>
        <taxon>Dikarya</taxon>
        <taxon>Ascomycota</taxon>
        <taxon>Pezizomycotina</taxon>
        <taxon>Sordariomycetes</taxon>
        <taxon>Sordariomycetidae</taxon>
        <taxon>Sordariales</taxon>
        <taxon>Podosporaceae</taxon>
        <taxon>Podospora</taxon>
    </lineage>
</organism>
<proteinExistence type="predicted"/>
<keyword evidence="1" id="KW-0812">Transmembrane</keyword>